<accession>A0A125U089</accession>
<evidence type="ECO:0000313" key="2">
    <source>
        <dbReference type="EMBL" id="KWS02493.1"/>
    </source>
</evidence>
<keyword evidence="1" id="KW-0732">Signal</keyword>
<keyword evidence="3" id="KW-1185">Reference proteome</keyword>
<sequence>MTMTARIAGPLRVATTLCGLIAALSVLPANAQRPSEPAAAGERKPSLPDGPGGFDFEIGRWNSVVKRLKRPLSGSHEWVELSGTTVVRKLLDGRANIAELDIAGPSGRIQGVSLRLYDAQSRQWSIHYANIAAGALTAPMLGDFRHGRGEFHGDDTLDGRPIKVRFVIECDRRESCRFEQAFSADAGKTWELNWLATDILIEAPDPSPR</sequence>
<proteinExistence type="predicted"/>
<reference evidence="2 3" key="1">
    <citation type="journal article" date="2014" name="Genome Announc.">
        <title>Draft Genome Sequence of Lysobacter capsici AZ78, a Bacterium Antagonistic to Plant-Pathogenic Oomycetes.</title>
        <authorList>
            <person name="Puopolo G."/>
            <person name="Sonego P."/>
            <person name="Engelen K."/>
            <person name="Pertot I."/>
        </authorList>
    </citation>
    <scope>NUCLEOTIDE SEQUENCE [LARGE SCALE GENOMIC DNA]</scope>
    <source>
        <strain evidence="2 3">AZ78</strain>
    </source>
</reference>
<evidence type="ECO:0008006" key="4">
    <source>
        <dbReference type="Google" id="ProtNLM"/>
    </source>
</evidence>
<dbReference type="EMBL" id="JAJA02000001">
    <property type="protein sequence ID" value="KWS02493.1"/>
    <property type="molecule type" value="Genomic_DNA"/>
</dbReference>
<dbReference type="Proteomes" id="UP000023435">
    <property type="component" value="Unassembled WGS sequence"/>
</dbReference>
<dbReference type="AlphaFoldDB" id="A0A125U089"/>
<name>A0A125U089_9GAMM</name>
<protein>
    <recommendedName>
        <fullName evidence="4">DUF1579 domain-containing protein</fullName>
    </recommendedName>
</protein>
<gene>
    <name evidence="2" type="ORF">AZ78_0037</name>
</gene>
<evidence type="ECO:0000256" key="1">
    <source>
        <dbReference type="SAM" id="SignalP"/>
    </source>
</evidence>
<organism evidence="2 3">
    <name type="scientific">Lysobacter capsici AZ78</name>
    <dbReference type="NCBI Taxonomy" id="1444315"/>
    <lineage>
        <taxon>Bacteria</taxon>
        <taxon>Pseudomonadati</taxon>
        <taxon>Pseudomonadota</taxon>
        <taxon>Gammaproteobacteria</taxon>
        <taxon>Lysobacterales</taxon>
        <taxon>Lysobacteraceae</taxon>
        <taxon>Lysobacter</taxon>
    </lineage>
</organism>
<feature type="signal peptide" evidence="1">
    <location>
        <begin position="1"/>
        <end position="31"/>
    </location>
</feature>
<dbReference type="RefSeq" id="WP_153018846.1">
    <property type="nucleotide sequence ID" value="NZ_JAJA02000001.1"/>
</dbReference>
<evidence type="ECO:0000313" key="3">
    <source>
        <dbReference type="Proteomes" id="UP000023435"/>
    </source>
</evidence>
<feature type="chain" id="PRO_5007180313" description="DUF1579 domain-containing protein" evidence="1">
    <location>
        <begin position="32"/>
        <end position="209"/>
    </location>
</feature>
<comment type="caution">
    <text evidence="2">The sequence shown here is derived from an EMBL/GenBank/DDBJ whole genome shotgun (WGS) entry which is preliminary data.</text>
</comment>
<dbReference type="OrthoDB" id="9814791at2"/>